<proteinExistence type="predicted"/>
<evidence type="ECO:0000313" key="1">
    <source>
        <dbReference type="EMBL" id="WDR03096.1"/>
    </source>
</evidence>
<gene>
    <name evidence="1" type="ORF">PSQ19_02520</name>
</gene>
<accession>A0ABY7YP55</accession>
<reference evidence="1 2" key="1">
    <citation type="submission" date="2023-02" db="EMBL/GenBank/DDBJ databases">
        <title>Devosia algicola sp. nov., isolated from the phycosphere of marine algae.</title>
        <authorList>
            <person name="Kim J.M."/>
            <person name="Lee J.K."/>
            <person name="Choi B.J."/>
            <person name="Bayburt H."/>
            <person name="Jeon C.O."/>
        </authorList>
    </citation>
    <scope>NUCLEOTIDE SEQUENCE [LARGE SCALE GENOMIC DNA]</scope>
    <source>
        <strain evidence="1 2">G20-9</strain>
    </source>
</reference>
<organism evidence="1 2">
    <name type="scientific">Devosia algicola</name>
    <dbReference type="NCBI Taxonomy" id="3026418"/>
    <lineage>
        <taxon>Bacteria</taxon>
        <taxon>Pseudomonadati</taxon>
        <taxon>Pseudomonadota</taxon>
        <taxon>Alphaproteobacteria</taxon>
        <taxon>Hyphomicrobiales</taxon>
        <taxon>Devosiaceae</taxon>
        <taxon>Devosia</taxon>
    </lineage>
</organism>
<dbReference type="RefSeq" id="WP_282219498.1">
    <property type="nucleotide sequence ID" value="NZ_CP118246.1"/>
</dbReference>
<protein>
    <submittedName>
        <fullName evidence="1">Uncharacterized protein</fullName>
    </submittedName>
</protein>
<name>A0ABY7YP55_9HYPH</name>
<sequence length="114" mass="12991">MADDNYLSFFGVPGLNYSTKLRQYEGFVRERLAGCAITDPLDAHLAFGGDLDDFTQESCRATTGLLLIFGYEPREEGVYFRKEVWPEDKAAVGRRARRASIERLHFGPKRGKQR</sequence>
<dbReference type="Proteomes" id="UP001220530">
    <property type="component" value="Chromosome"/>
</dbReference>
<dbReference type="EMBL" id="CP118246">
    <property type="protein sequence ID" value="WDR03096.1"/>
    <property type="molecule type" value="Genomic_DNA"/>
</dbReference>
<evidence type="ECO:0000313" key="2">
    <source>
        <dbReference type="Proteomes" id="UP001220530"/>
    </source>
</evidence>
<keyword evidence="2" id="KW-1185">Reference proteome</keyword>